<dbReference type="SUPFAM" id="SSF56349">
    <property type="entry name" value="DNA breaking-rejoining enzymes"/>
    <property type="match status" value="1"/>
</dbReference>
<keyword evidence="2 4" id="KW-0238">DNA-binding</keyword>
<dbReference type="Pfam" id="PF00589">
    <property type="entry name" value="Phage_integrase"/>
    <property type="match status" value="1"/>
</dbReference>
<comment type="caution">
    <text evidence="7">The sequence shown here is derived from an EMBL/GenBank/DDBJ whole genome shotgun (WGS) entry which is preliminary data.</text>
</comment>
<dbReference type="GO" id="GO:0015074">
    <property type="term" value="P:DNA integration"/>
    <property type="evidence" value="ECO:0007669"/>
    <property type="project" value="UniProtKB-KW"/>
</dbReference>
<dbReference type="InterPro" id="IPR004107">
    <property type="entry name" value="Integrase_SAM-like_N"/>
</dbReference>
<dbReference type="InterPro" id="IPR044068">
    <property type="entry name" value="CB"/>
</dbReference>
<evidence type="ECO:0008006" key="9">
    <source>
        <dbReference type="Google" id="ProtNLM"/>
    </source>
</evidence>
<dbReference type="Pfam" id="PF13495">
    <property type="entry name" value="Phage_int_SAM_4"/>
    <property type="match status" value="1"/>
</dbReference>
<gene>
    <name evidence="7" type="ORF">Rhe02_14680</name>
</gene>
<dbReference type="Gene3D" id="1.10.150.130">
    <property type="match status" value="1"/>
</dbReference>
<evidence type="ECO:0000256" key="4">
    <source>
        <dbReference type="PROSITE-ProRule" id="PRU01248"/>
    </source>
</evidence>
<evidence type="ECO:0000313" key="7">
    <source>
        <dbReference type="EMBL" id="GIH03401.1"/>
    </source>
</evidence>
<protein>
    <recommendedName>
        <fullName evidence="9">Integrase</fullName>
    </recommendedName>
</protein>
<evidence type="ECO:0000256" key="1">
    <source>
        <dbReference type="ARBA" id="ARBA00022908"/>
    </source>
</evidence>
<dbReference type="GO" id="GO:0003677">
    <property type="term" value="F:DNA binding"/>
    <property type="evidence" value="ECO:0007669"/>
    <property type="project" value="UniProtKB-UniRule"/>
</dbReference>
<evidence type="ECO:0000259" key="5">
    <source>
        <dbReference type="PROSITE" id="PS51898"/>
    </source>
</evidence>
<evidence type="ECO:0000256" key="3">
    <source>
        <dbReference type="ARBA" id="ARBA00023172"/>
    </source>
</evidence>
<dbReference type="InterPro" id="IPR050090">
    <property type="entry name" value="Tyrosine_recombinase_XerCD"/>
</dbReference>
<dbReference type="RefSeq" id="WP_203907312.1">
    <property type="nucleotide sequence ID" value="NZ_BONY01000007.1"/>
</dbReference>
<dbReference type="GO" id="GO:0006310">
    <property type="term" value="P:DNA recombination"/>
    <property type="evidence" value="ECO:0007669"/>
    <property type="project" value="UniProtKB-KW"/>
</dbReference>
<keyword evidence="8" id="KW-1185">Reference proteome</keyword>
<dbReference type="PANTHER" id="PTHR30349:SF87">
    <property type="entry name" value="TRANSPOSASE A"/>
    <property type="match status" value="1"/>
</dbReference>
<dbReference type="InterPro" id="IPR011010">
    <property type="entry name" value="DNA_brk_join_enz"/>
</dbReference>
<evidence type="ECO:0000256" key="2">
    <source>
        <dbReference type="ARBA" id="ARBA00023125"/>
    </source>
</evidence>
<feature type="domain" description="Tyr recombinase" evidence="5">
    <location>
        <begin position="129"/>
        <end position="311"/>
    </location>
</feature>
<feature type="domain" description="Core-binding (CB)" evidence="6">
    <location>
        <begin position="15"/>
        <end position="107"/>
    </location>
</feature>
<dbReference type="PANTHER" id="PTHR30349">
    <property type="entry name" value="PHAGE INTEGRASE-RELATED"/>
    <property type="match status" value="1"/>
</dbReference>
<accession>A0A8J3VEK6</accession>
<organism evidence="7 8">
    <name type="scientific">Rhizocola hellebori</name>
    <dbReference type="NCBI Taxonomy" id="1392758"/>
    <lineage>
        <taxon>Bacteria</taxon>
        <taxon>Bacillati</taxon>
        <taxon>Actinomycetota</taxon>
        <taxon>Actinomycetes</taxon>
        <taxon>Micromonosporales</taxon>
        <taxon>Micromonosporaceae</taxon>
        <taxon>Rhizocola</taxon>
    </lineage>
</organism>
<dbReference type="InterPro" id="IPR013762">
    <property type="entry name" value="Integrase-like_cat_sf"/>
</dbReference>
<dbReference type="CDD" id="cd00397">
    <property type="entry name" value="DNA_BRE_C"/>
    <property type="match status" value="1"/>
</dbReference>
<keyword evidence="1" id="KW-0229">DNA integration</keyword>
<dbReference type="Gene3D" id="1.10.443.10">
    <property type="entry name" value="Intergrase catalytic core"/>
    <property type="match status" value="1"/>
</dbReference>
<dbReference type="EMBL" id="BONY01000007">
    <property type="protein sequence ID" value="GIH03401.1"/>
    <property type="molecule type" value="Genomic_DNA"/>
</dbReference>
<dbReference type="InterPro" id="IPR002104">
    <property type="entry name" value="Integrase_catalytic"/>
</dbReference>
<sequence>MPLLDIDKLTKGLPRGWAGFLRDWDRHLRAGNYPETTRYSYLLSAAQLGRFLGEHSPDPDAPAAADDPCQVTRAHAEAFQAWMVTTRSASTALVKHKALQQFFRWLREVEQEIGRSPMDRVCQPKVAQKLIPVIGDEDTRKLLQTCAGKGFGSLRDEAIIRLLANTGARLSEVGNLRLDDVDLATETVRYQGKGAKDRRVRVGPKTARALSRYLRSRAKRHGAQTAWLWLAERGGGALHPNGIKHMLKRRGTLAGIAGVHAHRWRHNYAHQWKRLGGDTGDLMLALGWTSDDMPRRYGASAAAERAMETQSRLGIGERI</sequence>
<name>A0A8J3VEK6_9ACTN</name>
<keyword evidence="3" id="KW-0233">DNA recombination</keyword>
<reference evidence="7" key="1">
    <citation type="submission" date="2021-01" db="EMBL/GenBank/DDBJ databases">
        <title>Whole genome shotgun sequence of Rhizocola hellebori NBRC 109834.</title>
        <authorList>
            <person name="Komaki H."/>
            <person name="Tamura T."/>
        </authorList>
    </citation>
    <scope>NUCLEOTIDE SEQUENCE</scope>
    <source>
        <strain evidence="7">NBRC 109834</strain>
    </source>
</reference>
<dbReference type="InterPro" id="IPR010998">
    <property type="entry name" value="Integrase_recombinase_N"/>
</dbReference>
<evidence type="ECO:0000313" key="8">
    <source>
        <dbReference type="Proteomes" id="UP000612899"/>
    </source>
</evidence>
<dbReference type="PROSITE" id="PS51900">
    <property type="entry name" value="CB"/>
    <property type="match status" value="1"/>
</dbReference>
<dbReference type="AlphaFoldDB" id="A0A8J3VEK6"/>
<evidence type="ECO:0000259" key="6">
    <source>
        <dbReference type="PROSITE" id="PS51900"/>
    </source>
</evidence>
<proteinExistence type="predicted"/>
<dbReference type="Proteomes" id="UP000612899">
    <property type="component" value="Unassembled WGS sequence"/>
</dbReference>
<dbReference type="PROSITE" id="PS51898">
    <property type="entry name" value="TYR_RECOMBINASE"/>
    <property type="match status" value="1"/>
</dbReference>